<accession>A0A561E8B9</accession>
<dbReference type="RefSeq" id="WP_145225416.1">
    <property type="nucleotide sequence ID" value="NZ_VIVQ01000001.1"/>
</dbReference>
<reference evidence="2 3" key="1">
    <citation type="submission" date="2019-06" db="EMBL/GenBank/DDBJ databases">
        <title>Sequencing the genomes of 1000 actinobacteria strains.</title>
        <authorList>
            <person name="Klenk H.-P."/>
        </authorList>
    </citation>
    <scope>NUCLEOTIDE SEQUENCE [LARGE SCALE GENOMIC DNA]</scope>
    <source>
        <strain evidence="2 3">DSM 19560</strain>
    </source>
</reference>
<gene>
    <name evidence="2" type="ORF">BKA23_0658</name>
</gene>
<dbReference type="Proteomes" id="UP000318297">
    <property type="component" value="Unassembled WGS sequence"/>
</dbReference>
<keyword evidence="1" id="KW-0812">Transmembrane</keyword>
<evidence type="ECO:0000313" key="2">
    <source>
        <dbReference type="EMBL" id="TWE11865.1"/>
    </source>
</evidence>
<keyword evidence="1" id="KW-0472">Membrane</keyword>
<sequence length="99" mass="10999">MWDVVVIVFCLAGALLLLVQTVVQQRIWRRHLREVTEYNAWQQSKVGAPFDQDGSGPPLVTSPYAVQHRPLPPKPGAGRLIWAGVLVVVALLVFFARLA</sequence>
<evidence type="ECO:0000256" key="1">
    <source>
        <dbReference type="SAM" id="Phobius"/>
    </source>
</evidence>
<proteinExistence type="predicted"/>
<dbReference type="OrthoDB" id="9986491at2"/>
<keyword evidence="1" id="KW-1133">Transmembrane helix</keyword>
<evidence type="ECO:0000313" key="3">
    <source>
        <dbReference type="Proteomes" id="UP000318297"/>
    </source>
</evidence>
<comment type="caution">
    <text evidence="2">The sequence shown here is derived from an EMBL/GenBank/DDBJ whole genome shotgun (WGS) entry which is preliminary data.</text>
</comment>
<organism evidence="2 3">
    <name type="scientific">Rudaeicoccus suwonensis</name>
    <dbReference type="NCBI Taxonomy" id="657409"/>
    <lineage>
        <taxon>Bacteria</taxon>
        <taxon>Bacillati</taxon>
        <taxon>Actinomycetota</taxon>
        <taxon>Actinomycetes</taxon>
        <taxon>Micrococcales</taxon>
        <taxon>Dermacoccaceae</taxon>
        <taxon>Rudaeicoccus</taxon>
    </lineage>
</organism>
<protein>
    <submittedName>
        <fullName evidence="2">Uncharacterized protein</fullName>
    </submittedName>
</protein>
<feature type="transmembrane region" description="Helical" evidence="1">
    <location>
        <begin position="80"/>
        <end position="98"/>
    </location>
</feature>
<keyword evidence="3" id="KW-1185">Reference proteome</keyword>
<name>A0A561E8B9_9MICO</name>
<dbReference type="AlphaFoldDB" id="A0A561E8B9"/>
<dbReference type="EMBL" id="VIVQ01000001">
    <property type="protein sequence ID" value="TWE11865.1"/>
    <property type="molecule type" value="Genomic_DNA"/>
</dbReference>